<evidence type="ECO:0000256" key="3">
    <source>
        <dbReference type="ARBA" id="ARBA00022448"/>
    </source>
</evidence>
<dbReference type="AlphaFoldDB" id="D4XVY4"/>
<evidence type="ECO:0000313" key="8">
    <source>
        <dbReference type="Proteomes" id="UP000004757"/>
    </source>
</evidence>
<evidence type="ECO:0000256" key="1">
    <source>
        <dbReference type="ARBA" id="ARBA00004196"/>
    </source>
</evidence>
<sequence length="938" mass="107108">MKSKKIFKLLLPVAFLAPVAVISSCQQDKKQQDYDFGLAMAPLNSLNYIKYQSVNKILPSLVEAPLKSGPNEPLKTIYRLPEIQMGIYGGDDTSDTVDNFIATHPTQLVEASSRFYSLDQFGATTGSISSDRSKVQQIAAITTRGNKILSMTMQLNDGLSKWSNGQEVNADDYVDAFHYMIDFNTGSQHQTSLLQKKIKAVSKMVEAQQNYIKKFQKAYQNPFGYPELINNSEGNLEYKVTMLNDEQVKKGKFATLWNSQSANDSNEVEAIKQAALELGIYTGRMYFNYSNKEILAAIPHSPNFNFNDEVSELMMPNPKYNLAKFSLEELKNTPKRIKTLVRKYTYSDPKQVWNIQALLNRASELKLKLGQEITNRKNDANYQNLSEEMKLSLLNKDETNPHVSGLQIAEKDFASRLIFPRNDFALRVEYDSFEPTSLNNAYRDLTDTIIPVNRKFIESIGGINNFGLDSKRFLTNGSFVIDDLVLGPQGYITLKKDLRYYSSDRTISNLIKIYFSQDQNINSAMYDDGYISATRIPAIQQLSYWANLYYRPNMNKSSGFGTIAFAFNLDNETNSESYLNDNDLRNAIYFAINRNDLLNIVGWNTSFPVNTWTAFGQGSSSFGDPVELGFDHDNMLTKVDSANPIPIQNYSHIDHLAKSYRFENVDRTDLTFNPTIARRYLQLFKNSHPNVKQVTLKYIHNSTDEQQNAGIGLSDALTKTFGDFVKLEIKGLPENVYEDARTKGQFDIIYKNFDTFGTDTYSYVRVFLKPDQISAAQQKRTGFRNNPAGSWTYQKYFEQLGLSIDKNGIKLSNISLEEETRKRLRIQKEIWDKIIELSFIKPSESINDYTERYSSFFSAQFTTKEKEQKFTEKGIVAIISAFEKIVRDGAPVIPLMEVDTYWEISRVGGISSLYTYSLQYGYDIDNPPIKTLPRRIQF</sequence>
<dbReference type="Pfam" id="PF00496">
    <property type="entry name" value="SBP_bac_5"/>
    <property type="match status" value="1"/>
</dbReference>
<comment type="subcellular location">
    <subcellularLocation>
        <location evidence="1">Cell envelope</location>
    </subcellularLocation>
</comment>
<dbReference type="Gene3D" id="3.40.190.10">
    <property type="entry name" value="Periplasmic binding protein-like II"/>
    <property type="match status" value="1"/>
</dbReference>
<feature type="signal peptide" evidence="5">
    <location>
        <begin position="1"/>
        <end position="23"/>
    </location>
</feature>
<reference evidence="7 8" key="1">
    <citation type="submission" date="2010-03" db="EMBL/GenBank/DDBJ databases">
        <authorList>
            <person name="Glass J.I."/>
            <person name="Benders G.A."/>
            <person name="Durkin A.S."/>
            <person name="Farmerie W.G."/>
            <person name="Hlavinka K."/>
            <person name="Hostetler J."/>
            <person name="Jackson J."/>
            <person name="May M.A."/>
            <person name="Miller R.H."/>
            <person name="Paralanov V."/>
            <person name="Radune D."/>
            <person name="Szczypinski B."/>
            <person name="Brown D.R."/>
        </authorList>
    </citation>
    <scope>NUCLEOTIDE SEQUENCE [LARGE SCALE GENOMIC DNA]</scope>
    <source>
        <strain evidence="7 8">A21JP2</strain>
    </source>
</reference>
<comment type="caution">
    <text evidence="7">The sequence shown here is derived from an EMBL/GenBank/DDBJ whole genome shotgun (WGS) entry which is preliminary data.</text>
</comment>
<dbReference type="EMBL" id="ADNC01000018">
    <property type="protein sequence ID" value="EFF41484.1"/>
    <property type="molecule type" value="Genomic_DNA"/>
</dbReference>
<feature type="domain" description="Solute-binding protein family 5" evidence="6">
    <location>
        <begin position="468"/>
        <end position="772"/>
    </location>
</feature>
<evidence type="ECO:0000313" key="7">
    <source>
        <dbReference type="EMBL" id="EFF41484.1"/>
    </source>
</evidence>
<feature type="chain" id="PRO_5003066386" evidence="5">
    <location>
        <begin position="24"/>
        <end position="938"/>
    </location>
</feature>
<dbReference type="GO" id="GO:1904680">
    <property type="term" value="F:peptide transmembrane transporter activity"/>
    <property type="evidence" value="ECO:0007669"/>
    <property type="project" value="TreeGrafter"/>
</dbReference>
<evidence type="ECO:0000259" key="6">
    <source>
        <dbReference type="Pfam" id="PF00496"/>
    </source>
</evidence>
<dbReference type="PANTHER" id="PTHR30290">
    <property type="entry name" value="PERIPLASMIC BINDING COMPONENT OF ABC TRANSPORTER"/>
    <property type="match status" value="1"/>
</dbReference>
<evidence type="ECO:0000256" key="5">
    <source>
        <dbReference type="SAM" id="SignalP"/>
    </source>
</evidence>
<dbReference type="PROSITE" id="PS51257">
    <property type="entry name" value="PROKAR_LIPOPROTEIN"/>
    <property type="match status" value="1"/>
</dbReference>
<keyword evidence="8" id="KW-1185">Reference proteome</keyword>
<dbReference type="InterPro" id="IPR039424">
    <property type="entry name" value="SBP_5"/>
</dbReference>
<comment type="similarity">
    <text evidence="2">Belongs to the bacterial solute-binding protein 5 family.</text>
</comment>
<dbReference type="InterPro" id="IPR016880">
    <property type="entry name" value="ABC_oligopep_solut-bd_myco_prd"/>
</dbReference>
<dbReference type="Gene3D" id="3.90.76.10">
    <property type="entry name" value="Dipeptide-binding Protein, Domain 1"/>
    <property type="match status" value="1"/>
</dbReference>
<dbReference type="Gene3D" id="3.10.105.10">
    <property type="entry name" value="Dipeptide-binding Protein, Domain 3"/>
    <property type="match status" value="1"/>
</dbReference>
<evidence type="ECO:0000256" key="2">
    <source>
        <dbReference type="ARBA" id="ARBA00005695"/>
    </source>
</evidence>
<proteinExistence type="inferred from homology"/>
<dbReference type="Proteomes" id="UP000004757">
    <property type="component" value="Unassembled WGS sequence"/>
</dbReference>
<evidence type="ECO:0000256" key="4">
    <source>
        <dbReference type="ARBA" id="ARBA00022729"/>
    </source>
</evidence>
<dbReference type="eggNOG" id="COG4166">
    <property type="taxonomic scope" value="Bacteria"/>
</dbReference>
<keyword evidence="4 5" id="KW-0732">Signal</keyword>
<dbReference type="InterPro" id="IPR000914">
    <property type="entry name" value="SBP_5_dom"/>
</dbReference>
<keyword evidence="3" id="KW-0813">Transport</keyword>
<organism evidence="7 8">
    <name type="scientific">Mycoplasmopsis alligatoris A21JP2</name>
    <dbReference type="NCBI Taxonomy" id="747682"/>
    <lineage>
        <taxon>Bacteria</taxon>
        <taxon>Bacillati</taxon>
        <taxon>Mycoplasmatota</taxon>
        <taxon>Mycoplasmoidales</taxon>
        <taxon>Metamycoplasmataceae</taxon>
        <taxon>Mycoplasmopsis</taxon>
    </lineage>
</organism>
<dbReference type="RefSeq" id="WP_005683539.1">
    <property type="nucleotide sequence ID" value="NZ_ADNC01000018.1"/>
</dbReference>
<dbReference type="PIRSF" id="PIRSF028335">
    <property type="entry name" value="ABC_oligopep_OppA_prd"/>
    <property type="match status" value="1"/>
</dbReference>
<protein>
    <submittedName>
        <fullName evidence="7">Bacterial extracellular solute-binding protein, family 5</fullName>
    </submittedName>
</protein>
<gene>
    <name evidence="7" type="ORF">MALL_0007</name>
</gene>
<dbReference type="GO" id="GO:0015833">
    <property type="term" value="P:peptide transport"/>
    <property type="evidence" value="ECO:0007669"/>
    <property type="project" value="TreeGrafter"/>
</dbReference>
<dbReference type="eggNOG" id="COG1579">
    <property type="taxonomic scope" value="Bacteria"/>
</dbReference>
<accession>D4XVY4</accession>
<name>D4XVY4_9BACT</name>
<dbReference type="SUPFAM" id="SSF53850">
    <property type="entry name" value="Periplasmic binding protein-like II"/>
    <property type="match status" value="1"/>
</dbReference>
<dbReference type="GO" id="GO:0030313">
    <property type="term" value="C:cell envelope"/>
    <property type="evidence" value="ECO:0007669"/>
    <property type="project" value="UniProtKB-SubCell"/>
</dbReference>
<dbReference type="PANTHER" id="PTHR30290:SF10">
    <property type="entry name" value="PERIPLASMIC OLIGOPEPTIDE-BINDING PROTEIN-RELATED"/>
    <property type="match status" value="1"/>
</dbReference>
<dbReference type="OrthoDB" id="403896at2"/>
<dbReference type="STRING" id="747682.MALL_0007"/>